<gene>
    <name evidence="2" type="ORF">T4C_12414</name>
</gene>
<reference evidence="2 3" key="1">
    <citation type="submission" date="2015-01" db="EMBL/GenBank/DDBJ databases">
        <title>Evolution of Trichinella species and genotypes.</title>
        <authorList>
            <person name="Korhonen P.K."/>
            <person name="Edoardo P."/>
            <person name="Giuseppe L.R."/>
            <person name="Gasser R.B."/>
        </authorList>
    </citation>
    <scope>NUCLEOTIDE SEQUENCE [LARGE SCALE GENOMIC DNA]</scope>
    <source>
        <strain evidence="2">ISS176</strain>
    </source>
</reference>
<evidence type="ECO:0000256" key="1">
    <source>
        <dbReference type="SAM" id="MobiDB-lite"/>
    </source>
</evidence>
<comment type="caution">
    <text evidence="2">The sequence shown here is derived from an EMBL/GenBank/DDBJ whole genome shotgun (WGS) entry which is preliminary data.</text>
</comment>
<feature type="region of interest" description="Disordered" evidence="1">
    <location>
        <begin position="1"/>
        <end position="41"/>
    </location>
</feature>
<sequence>LIVKRRSDRRSPGRNPGPQLRSSSTHEPSDPPLRVVSVFRV</sequence>
<name>A0A0V1GHT5_TRIPS</name>
<protein>
    <submittedName>
        <fullName evidence="2">Uncharacterized protein</fullName>
    </submittedName>
</protein>
<dbReference type="AlphaFoldDB" id="A0A0V1GHT5"/>
<organism evidence="2 3">
    <name type="scientific">Trichinella pseudospiralis</name>
    <name type="common">Parasitic roundworm</name>
    <dbReference type="NCBI Taxonomy" id="6337"/>
    <lineage>
        <taxon>Eukaryota</taxon>
        <taxon>Metazoa</taxon>
        <taxon>Ecdysozoa</taxon>
        <taxon>Nematoda</taxon>
        <taxon>Enoplea</taxon>
        <taxon>Dorylaimia</taxon>
        <taxon>Trichinellida</taxon>
        <taxon>Trichinellidae</taxon>
        <taxon>Trichinella</taxon>
    </lineage>
</organism>
<evidence type="ECO:0000313" key="3">
    <source>
        <dbReference type="Proteomes" id="UP000054826"/>
    </source>
</evidence>
<proteinExistence type="predicted"/>
<dbReference type="Proteomes" id="UP000054826">
    <property type="component" value="Unassembled WGS sequence"/>
</dbReference>
<feature type="non-terminal residue" evidence="2">
    <location>
        <position position="1"/>
    </location>
</feature>
<accession>A0A0V1GHT5</accession>
<dbReference type="EMBL" id="JYDV01002414">
    <property type="protein sequence ID" value="KRY97769.1"/>
    <property type="molecule type" value="Genomic_DNA"/>
</dbReference>
<evidence type="ECO:0000313" key="2">
    <source>
        <dbReference type="EMBL" id="KRY97769.1"/>
    </source>
</evidence>